<evidence type="ECO:0000313" key="4">
    <source>
        <dbReference type="Proteomes" id="UP000015241"/>
    </source>
</evidence>
<evidence type="ECO:0000256" key="1">
    <source>
        <dbReference type="SAM" id="MobiDB-lite"/>
    </source>
</evidence>
<dbReference type="OrthoDB" id="72441at2759"/>
<dbReference type="InParanoid" id="S8EJC2"/>
<dbReference type="GO" id="GO:0007031">
    <property type="term" value="P:peroxisome organization"/>
    <property type="evidence" value="ECO:0007669"/>
    <property type="project" value="UniProtKB-ARBA"/>
</dbReference>
<dbReference type="EMBL" id="KE504127">
    <property type="protein sequence ID" value="EPT04333.1"/>
    <property type="molecule type" value="Genomic_DNA"/>
</dbReference>
<feature type="region of interest" description="Disordered" evidence="1">
    <location>
        <begin position="204"/>
        <end position="229"/>
    </location>
</feature>
<keyword evidence="4" id="KW-1185">Reference proteome</keyword>
<dbReference type="AlphaFoldDB" id="S8EJC2"/>
<evidence type="ECO:0000259" key="2">
    <source>
        <dbReference type="Pfam" id="PF06398"/>
    </source>
</evidence>
<dbReference type="HOGENOM" id="CLU_025584_0_0_1"/>
<dbReference type="InterPro" id="IPR010482">
    <property type="entry name" value="TECPR1-like_DysF"/>
</dbReference>
<evidence type="ECO:0000313" key="3">
    <source>
        <dbReference type="EMBL" id="EPT04333.1"/>
    </source>
</evidence>
<reference evidence="3 4" key="1">
    <citation type="journal article" date="2012" name="Science">
        <title>The Paleozoic origin of enzymatic lignin decomposition reconstructed from 31 fungal genomes.</title>
        <authorList>
            <person name="Floudas D."/>
            <person name="Binder M."/>
            <person name="Riley R."/>
            <person name="Barry K."/>
            <person name="Blanchette R.A."/>
            <person name="Henrissat B."/>
            <person name="Martinez A.T."/>
            <person name="Otillar R."/>
            <person name="Spatafora J.W."/>
            <person name="Yadav J.S."/>
            <person name="Aerts A."/>
            <person name="Benoit I."/>
            <person name="Boyd A."/>
            <person name="Carlson A."/>
            <person name="Copeland A."/>
            <person name="Coutinho P.M."/>
            <person name="de Vries R.P."/>
            <person name="Ferreira P."/>
            <person name="Findley K."/>
            <person name="Foster B."/>
            <person name="Gaskell J."/>
            <person name="Glotzer D."/>
            <person name="Gorecki P."/>
            <person name="Heitman J."/>
            <person name="Hesse C."/>
            <person name="Hori C."/>
            <person name="Igarashi K."/>
            <person name="Jurgens J.A."/>
            <person name="Kallen N."/>
            <person name="Kersten P."/>
            <person name="Kohler A."/>
            <person name="Kuees U."/>
            <person name="Kumar T.K.A."/>
            <person name="Kuo A."/>
            <person name="LaButti K."/>
            <person name="Larrondo L.F."/>
            <person name="Lindquist E."/>
            <person name="Ling A."/>
            <person name="Lombard V."/>
            <person name="Lucas S."/>
            <person name="Lundell T."/>
            <person name="Martin R."/>
            <person name="McLaughlin D.J."/>
            <person name="Morgenstern I."/>
            <person name="Morin E."/>
            <person name="Murat C."/>
            <person name="Nagy L.G."/>
            <person name="Nolan M."/>
            <person name="Ohm R.A."/>
            <person name="Patyshakuliyeva A."/>
            <person name="Rokas A."/>
            <person name="Ruiz-Duenas F.J."/>
            <person name="Sabat G."/>
            <person name="Salamov A."/>
            <person name="Samejima M."/>
            <person name="Schmutz J."/>
            <person name="Slot J.C."/>
            <person name="St John F."/>
            <person name="Stenlid J."/>
            <person name="Sun H."/>
            <person name="Sun S."/>
            <person name="Syed K."/>
            <person name="Tsang A."/>
            <person name="Wiebenga A."/>
            <person name="Young D."/>
            <person name="Pisabarro A."/>
            <person name="Eastwood D.C."/>
            <person name="Martin F."/>
            <person name="Cullen D."/>
            <person name="Grigoriev I.V."/>
            <person name="Hibbett D.S."/>
        </authorList>
    </citation>
    <scope>NUCLEOTIDE SEQUENCE</scope>
    <source>
        <strain evidence="4">FP-58527</strain>
    </source>
</reference>
<dbReference type="Proteomes" id="UP000015241">
    <property type="component" value="Unassembled WGS sequence"/>
</dbReference>
<organism evidence="3 4">
    <name type="scientific">Fomitopsis schrenkii</name>
    <name type="common">Brown rot fungus</name>
    <dbReference type="NCBI Taxonomy" id="2126942"/>
    <lineage>
        <taxon>Eukaryota</taxon>
        <taxon>Fungi</taxon>
        <taxon>Dikarya</taxon>
        <taxon>Basidiomycota</taxon>
        <taxon>Agaricomycotina</taxon>
        <taxon>Agaricomycetes</taxon>
        <taxon>Polyporales</taxon>
        <taxon>Fomitopsis</taxon>
    </lineage>
</organism>
<dbReference type="STRING" id="743788.S8EJC2"/>
<dbReference type="Pfam" id="PF06398">
    <property type="entry name" value="Pex24p"/>
    <property type="match status" value="1"/>
</dbReference>
<accession>S8EJC2</accession>
<name>S8EJC2_FOMSC</name>
<protein>
    <recommendedName>
        <fullName evidence="2">TECPR1-like DysF domain-containing protein</fullName>
    </recommendedName>
</protein>
<proteinExistence type="predicted"/>
<dbReference type="eggNOG" id="ENOG502SBDA">
    <property type="taxonomic scope" value="Eukaryota"/>
</dbReference>
<gene>
    <name evidence="3" type="ORF">FOMPIDRAFT_1021987</name>
</gene>
<sequence>MFSTPYYSPQSLFPLDPPPYTLPTPKPSKSAWRTQPTVSLASYPLPDGTWRWVSSAWMIDMRGDGLVQHDGFEYAWSFRSGSWRPGIGTLSTGAWVRRRRWVRLMVRVYKQGTQPDAERVDRAGEAEGEMPAAGVLQDVPGATRPPSVVASVASEDDDKADGEVWLGDDGDWERCRVAFKRIGRDGRKLELWKRWFGFGFHSDTEEASEGEREKETSKTVEHEVSSQSSLNKEIEEELGVRLIQPPREYIARVIRTHGSEILQTFIFPDSRAQFLEIIDAADLLGELKSGMEVADNAQVLDFWSYAPGSPTTARNG</sequence>
<dbReference type="GO" id="GO:0005778">
    <property type="term" value="C:peroxisomal membrane"/>
    <property type="evidence" value="ECO:0007669"/>
    <property type="project" value="UniProtKB-ARBA"/>
</dbReference>
<feature type="compositionally biased region" description="Basic and acidic residues" evidence="1">
    <location>
        <begin position="209"/>
        <end position="224"/>
    </location>
</feature>
<feature type="domain" description="TECPR1-like DysF" evidence="2">
    <location>
        <begin position="11"/>
        <end position="103"/>
    </location>
</feature>